<sequence length="453" mass="46772">MVDISRIVVSTLTVGALGISALAVAQEWSPFESETVELSTIVTPEAVTRNLSCTGAAIASVADSTQWTQLGATDVALSGGAIAGSFTTDSSPTGAIIAHDGDPNAVVAAESIELFTDNMVGFLATECSDALNSAWLVGGSTETGRDAVLTISNPARVDARVDLEFYGAEGFIEAPASRGIIVPAGAQRSYSLAGFAPNESSPVIHVVSNGAPVWATLQVSTVRGLVPGGLDRITAVDEPATVLSIPLIREPDAEVIGPLRSEPGYDDTETMVRLFVPGSEDATITMTFTPHASDDEPFDVTTEIAAQKVVDIPVAELHDGDFTVTITSTTPLFATARVSSHNMDTEVTDVAWAPALAASNQLSAAAIPFRGTLAISNPQDTEVSVVVTANGVESTVIVGAFGTTPLTVKAGSVYLRSDSPYVSTIFIETPNGIAVIRPRPAPLGAQAVTVIAH</sequence>
<dbReference type="AlphaFoldDB" id="A0A6J6FF47"/>
<accession>A0A6J6FF47</accession>
<protein>
    <submittedName>
        <fullName evidence="1">Unannotated protein</fullName>
    </submittedName>
</protein>
<dbReference type="EMBL" id="CAEZUE010000013">
    <property type="protein sequence ID" value="CAB4585683.1"/>
    <property type="molecule type" value="Genomic_DNA"/>
</dbReference>
<dbReference type="Pfam" id="PF18986">
    <property type="entry name" value="DUF5719"/>
    <property type="match status" value="1"/>
</dbReference>
<gene>
    <name evidence="1" type="ORF">UFOPK1788_00202</name>
</gene>
<evidence type="ECO:0000313" key="1">
    <source>
        <dbReference type="EMBL" id="CAB4585683.1"/>
    </source>
</evidence>
<organism evidence="1">
    <name type="scientific">freshwater metagenome</name>
    <dbReference type="NCBI Taxonomy" id="449393"/>
    <lineage>
        <taxon>unclassified sequences</taxon>
        <taxon>metagenomes</taxon>
        <taxon>ecological metagenomes</taxon>
    </lineage>
</organism>
<reference evidence="1" key="1">
    <citation type="submission" date="2020-05" db="EMBL/GenBank/DDBJ databases">
        <authorList>
            <person name="Chiriac C."/>
            <person name="Salcher M."/>
            <person name="Ghai R."/>
            <person name="Kavagutti S V."/>
        </authorList>
    </citation>
    <scope>NUCLEOTIDE SEQUENCE</scope>
</reference>
<name>A0A6J6FF47_9ZZZZ</name>
<proteinExistence type="predicted"/>
<dbReference type="InterPro" id="IPR043777">
    <property type="entry name" value="DUF5719"/>
</dbReference>